<dbReference type="EMBL" id="RBLG01000003">
    <property type="protein sequence ID" value="RKS50736.1"/>
    <property type="molecule type" value="Genomic_DNA"/>
</dbReference>
<dbReference type="GO" id="GO:0004497">
    <property type="term" value="F:monooxygenase activity"/>
    <property type="evidence" value="ECO:0007669"/>
    <property type="project" value="UniProtKB-KW"/>
</dbReference>
<proteinExistence type="predicted"/>
<dbReference type="SUPFAM" id="SSF54909">
    <property type="entry name" value="Dimeric alpha+beta barrel"/>
    <property type="match status" value="1"/>
</dbReference>
<keyword evidence="3" id="KW-1185">Reference proteome</keyword>
<reference evidence="2 3" key="1">
    <citation type="submission" date="2018-10" db="EMBL/GenBank/DDBJ databases">
        <title>Genomic Encyclopedia of Archaeal and Bacterial Type Strains, Phase II (KMG-II): from individual species to whole genera.</title>
        <authorList>
            <person name="Goeker M."/>
        </authorList>
    </citation>
    <scope>NUCLEOTIDE SEQUENCE [LARGE SCALE GENOMIC DNA]</scope>
    <source>
        <strain evidence="2 3">DSM 19839</strain>
    </source>
</reference>
<accession>A0A495PL69</accession>
<evidence type="ECO:0000313" key="2">
    <source>
        <dbReference type="EMBL" id="RKS50736.1"/>
    </source>
</evidence>
<sequence length="104" mass="11518">MYKYGLSVKFRSTENNAQKLSSILLKASELVSRAKGCQLYLVSIDSEDPDTVWSTEVWDSKEDHDNSLSVIGVKELISQAMPLFAAPPEKVKEIKILGGYGINP</sequence>
<keyword evidence="2" id="KW-0560">Oxidoreductase</keyword>
<dbReference type="PROSITE" id="PS51725">
    <property type="entry name" value="ABM"/>
    <property type="match status" value="1"/>
</dbReference>
<dbReference type="Proteomes" id="UP000276282">
    <property type="component" value="Unassembled WGS sequence"/>
</dbReference>
<dbReference type="AlphaFoldDB" id="A0A495PL69"/>
<dbReference type="OrthoDB" id="165368at2"/>
<feature type="domain" description="ABM" evidence="1">
    <location>
        <begin position="4"/>
        <end position="94"/>
    </location>
</feature>
<dbReference type="InterPro" id="IPR007138">
    <property type="entry name" value="ABM_dom"/>
</dbReference>
<organism evidence="2 3">
    <name type="scientific">Gillisia mitskevichiae</name>
    <dbReference type="NCBI Taxonomy" id="270921"/>
    <lineage>
        <taxon>Bacteria</taxon>
        <taxon>Pseudomonadati</taxon>
        <taxon>Bacteroidota</taxon>
        <taxon>Flavobacteriia</taxon>
        <taxon>Flavobacteriales</taxon>
        <taxon>Flavobacteriaceae</taxon>
        <taxon>Gillisia</taxon>
    </lineage>
</organism>
<keyword evidence="2" id="KW-0503">Monooxygenase</keyword>
<evidence type="ECO:0000259" key="1">
    <source>
        <dbReference type="PROSITE" id="PS51725"/>
    </source>
</evidence>
<dbReference type="InterPro" id="IPR011008">
    <property type="entry name" value="Dimeric_a/b-barrel"/>
</dbReference>
<dbReference type="Gene3D" id="3.30.70.100">
    <property type="match status" value="1"/>
</dbReference>
<name>A0A495PL69_9FLAO</name>
<protein>
    <submittedName>
        <fullName evidence="2">Quinol monooxygenase YgiN</fullName>
    </submittedName>
</protein>
<gene>
    <name evidence="2" type="ORF">BC962_2510</name>
</gene>
<dbReference type="Pfam" id="PF03992">
    <property type="entry name" value="ABM"/>
    <property type="match status" value="1"/>
</dbReference>
<comment type="caution">
    <text evidence="2">The sequence shown here is derived from an EMBL/GenBank/DDBJ whole genome shotgun (WGS) entry which is preliminary data.</text>
</comment>
<evidence type="ECO:0000313" key="3">
    <source>
        <dbReference type="Proteomes" id="UP000276282"/>
    </source>
</evidence>
<dbReference type="RefSeq" id="WP_121346326.1">
    <property type="nucleotide sequence ID" value="NZ_RBLG01000003.1"/>
</dbReference>